<dbReference type="PROSITE" id="PS51012">
    <property type="entry name" value="ABC_TM2"/>
    <property type="match status" value="1"/>
</dbReference>
<feature type="transmembrane region" description="Helical" evidence="5">
    <location>
        <begin position="223"/>
        <end position="246"/>
    </location>
</feature>
<dbReference type="Proteomes" id="UP000603434">
    <property type="component" value="Unassembled WGS sequence"/>
</dbReference>
<dbReference type="GO" id="GO:0016020">
    <property type="term" value="C:membrane"/>
    <property type="evidence" value="ECO:0007669"/>
    <property type="project" value="UniProtKB-SubCell"/>
</dbReference>
<feature type="transmembrane region" description="Helical" evidence="5">
    <location>
        <begin position="20"/>
        <end position="43"/>
    </location>
</feature>
<name>A0A8J6NPX2_9BACT</name>
<evidence type="ECO:0000256" key="3">
    <source>
        <dbReference type="ARBA" id="ARBA00022989"/>
    </source>
</evidence>
<keyword evidence="4 5" id="KW-0472">Membrane</keyword>
<feature type="transmembrane region" description="Helical" evidence="5">
    <location>
        <begin position="168"/>
        <end position="187"/>
    </location>
</feature>
<evidence type="ECO:0000256" key="5">
    <source>
        <dbReference type="SAM" id="Phobius"/>
    </source>
</evidence>
<evidence type="ECO:0000259" key="6">
    <source>
        <dbReference type="PROSITE" id="PS51012"/>
    </source>
</evidence>
<keyword evidence="3 5" id="KW-1133">Transmembrane helix</keyword>
<dbReference type="InterPro" id="IPR013525">
    <property type="entry name" value="ABC2_TM"/>
</dbReference>
<dbReference type="PANTHER" id="PTHR43229:SF2">
    <property type="entry name" value="NODULATION PROTEIN J"/>
    <property type="match status" value="1"/>
</dbReference>
<dbReference type="Pfam" id="PF12698">
    <property type="entry name" value="ABC2_membrane_3"/>
    <property type="match status" value="1"/>
</dbReference>
<accession>A0A8J6NPX2</accession>
<dbReference type="AlphaFoldDB" id="A0A8J6NPX2"/>
<comment type="caution">
    <text evidence="7">The sequence shown here is derived from an EMBL/GenBank/DDBJ whole genome shotgun (WGS) entry which is preliminary data.</text>
</comment>
<gene>
    <name evidence="7" type="ORF">H8E23_00720</name>
</gene>
<protein>
    <submittedName>
        <fullName evidence="7">ABC transporter permease</fullName>
    </submittedName>
</protein>
<dbReference type="EMBL" id="JACNJH010000037">
    <property type="protein sequence ID" value="MBC8359905.1"/>
    <property type="molecule type" value="Genomic_DNA"/>
</dbReference>
<dbReference type="InterPro" id="IPR047817">
    <property type="entry name" value="ABC2_TM_bact-type"/>
</dbReference>
<feature type="domain" description="ABC transmembrane type-2" evidence="6">
    <location>
        <begin position="21"/>
        <end position="245"/>
    </location>
</feature>
<evidence type="ECO:0000256" key="2">
    <source>
        <dbReference type="ARBA" id="ARBA00022692"/>
    </source>
</evidence>
<dbReference type="PANTHER" id="PTHR43229">
    <property type="entry name" value="NODULATION PROTEIN J"/>
    <property type="match status" value="1"/>
</dbReference>
<feature type="transmembrane region" description="Helical" evidence="5">
    <location>
        <begin position="49"/>
        <end position="67"/>
    </location>
</feature>
<sequence>MWTRLSGLLLRHLYLYRRSVSRIMEIVFWPVMSLMVWGFLSGYLKQMDLPIAVDYLLGAMILWELLYRSQQSVTLSLTEEFWVKNIINLFVAPIRTVELVLTLCVIGLIKAFIAMVFLGILAWYFYHFNIFTMGPGLVPFFANLILFGWSVGMITMSLILRFGHAAEALIWGVPFLIQPISAVFYPVDALPPWLKTIAFALPSTHVFEGMRAVLNTGKMDTALLTYAFGLNLAYLAAGGLFFAWMLRQARIKGYLSRTSIE</sequence>
<dbReference type="GO" id="GO:0140359">
    <property type="term" value="F:ABC-type transporter activity"/>
    <property type="evidence" value="ECO:0007669"/>
    <property type="project" value="InterPro"/>
</dbReference>
<proteinExistence type="predicted"/>
<feature type="transmembrane region" description="Helical" evidence="5">
    <location>
        <begin position="138"/>
        <end position="161"/>
    </location>
</feature>
<comment type="subcellular location">
    <subcellularLocation>
        <location evidence="1">Membrane</location>
        <topology evidence="1">Multi-pass membrane protein</topology>
    </subcellularLocation>
</comment>
<evidence type="ECO:0000256" key="1">
    <source>
        <dbReference type="ARBA" id="ARBA00004141"/>
    </source>
</evidence>
<evidence type="ECO:0000256" key="4">
    <source>
        <dbReference type="ARBA" id="ARBA00023136"/>
    </source>
</evidence>
<feature type="transmembrane region" description="Helical" evidence="5">
    <location>
        <begin position="99"/>
        <end position="126"/>
    </location>
</feature>
<dbReference type="InterPro" id="IPR051784">
    <property type="entry name" value="Nod_factor_ABC_transporter"/>
</dbReference>
<evidence type="ECO:0000313" key="7">
    <source>
        <dbReference type="EMBL" id="MBC8359905.1"/>
    </source>
</evidence>
<keyword evidence="2 5" id="KW-0812">Transmembrane</keyword>
<evidence type="ECO:0000313" key="8">
    <source>
        <dbReference type="Proteomes" id="UP000603434"/>
    </source>
</evidence>
<reference evidence="7 8" key="1">
    <citation type="submission" date="2020-08" db="EMBL/GenBank/DDBJ databases">
        <title>Bridging the membrane lipid divide: bacteria of the FCB group superphylum have the potential to synthesize archaeal ether lipids.</title>
        <authorList>
            <person name="Villanueva L."/>
            <person name="Von Meijenfeldt F.A.B."/>
            <person name="Westbye A.B."/>
            <person name="Yadav S."/>
            <person name="Hopmans E.C."/>
            <person name="Dutilh B.E."/>
            <person name="Sinninghe Damste J.S."/>
        </authorList>
    </citation>
    <scope>NUCLEOTIDE SEQUENCE [LARGE SCALE GENOMIC DNA]</scope>
    <source>
        <strain evidence="7">NIOZ-UU30</strain>
    </source>
</reference>
<organism evidence="7 8">
    <name type="scientific">Candidatus Desulfatibia profunda</name>
    <dbReference type="NCBI Taxonomy" id="2841695"/>
    <lineage>
        <taxon>Bacteria</taxon>
        <taxon>Pseudomonadati</taxon>
        <taxon>Thermodesulfobacteriota</taxon>
        <taxon>Desulfobacteria</taxon>
        <taxon>Desulfobacterales</taxon>
        <taxon>Desulfobacterales incertae sedis</taxon>
        <taxon>Candidatus Desulfatibia</taxon>
    </lineage>
</organism>